<feature type="domain" description="PIN like" evidence="2">
    <location>
        <begin position="18"/>
        <end position="252"/>
    </location>
</feature>
<keyword evidence="1" id="KW-0175">Coiled coil</keyword>
<accession>A0ABQ5TRN1</accession>
<keyword evidence="4" id="KW-1185">Reference proteome</keyword>
<organism evidence="3 4">
    <name type="scientific">Oceanobacillus kimchii</name>
    <dbReference type="NCBI Taxonomy" id="746691"/>
    <lineage>
        <taxon>Bacteria</taxon>
        <taxon>Bacillati</taxon>
        <taxon>Bacillota</taxon>
        <taxon>Bacilli</taxon>
        <taxon>Bacillales</taxon>
        <taxon>Bacillaceae</taxon>
        <taxon>Oceanobacillus</taxon>
    </lineage>
</organism>
<reference evidence="3 4" key="1">
    <citation type="submission" date="2023-02" db="EMBL/GenBank/DDBJ databases">
        <title>Oceanobacillus kimchii IFOP_LL358 isolated form Alexandrium catenella lab strain.</title>
        <authorList>
            <person name="Gajardo G."/>
            <person name="Ueki S."/>
            <person name="Maruyama F."/>
        </authorList>
    </citation>
    <scope>NUCLEOTIDE SEQUENCE [LARGE SCALE GENOMIC DNA]</scope>
    <source>
        <strain evidence="3 4">IFOP_LL358</strain>
    </source>
</reference>
<evidence type="ECO:0000313" key="4">
    <source>
        <dbReference type="Proteomes" id="UP001275436"/>
    </source>
</evidence>
<dbReference type="EMBL" id="BSKO01000002">
    <property type="protein sequence ID" value="GLO68473.1"/>
    <property type="molecule type" value="Genomic_DNA"/>
</dbReference>
<dbReference type="Pfam" id="PF18476">
    <property type="entry name" value="PIN_8"/>
    <property type="match status" value="1"/>
</dbReference>
<comment type="caution">
    <text evidence="3">The sequence shown here is derived from an EMBL/GenBank/DDBJ whole genome shotgun (WGS) entry which is preliminary data.</text>
</comment>
<feature type="coiled-coil region" evidence="1">
    <location>
        <begin position="110"/>
        <end position="137"/>
    </location>
</feature>
<gene>
    <name evidence="3" type="ORF">MACH08_42570</name>
</gene>
<proteinExistence type="predicted"/>
<dbReference type="RefSeq" id="WP_317958692.1">
    <property type="nucleotide sequence ID" value="NZ_BSKO01000002.1"/>
</dbReference>
<sequence length="506" mass="59291">MKKLNPNEFENLWGTKPLIIIDTSSIMDLYRYAPSKSEKGLTLLKNLTKNQIFIPSQVYKEYNKNKQNVISKENQKIKYVKKVIDDAVTQATNSIEKEIYEFKRREYPNIEGLENEINKLMKELSEKAIEYNNSNKDEVKKNKLMLKNDKVEPFIRELKEAGCIGEGFSSSSLLDIYSEGERRYKYKIPPGYKDASDKDKSDPTRRQKFGDLVVWKELLNKANTDERNIIYLTSDKKEWITNAKNKSKYPDPLLEEEFKEYSKKDIYFWELNDLVDMLSEYNEEDHLIRNIKLNEYELFESILDTKDMFSIIESDESKLSFYLIHSGELQEHVPNPLENVEITDNRPPEINEFFIEIVDEELIFEGSFYISLDLSITETLSRECSNIIEARVEVSGNFYIKVNINPDEILKDGNFNLDWIDFNTLKTKSGGFSILDYDLEMDEYDLYSNDRCIGCGKRNAIYFTNNDEPICRKCSIHYYTCPKCGKLFKEPFSGPVCDTCESSYQD</sequence>
<evidence type="ECO:0000313" key="3">
    <source>
        <dbReference type="EMBL" id="GLO68473.1"/>
    </source>
</evidence>
<name>A0ABQ5TRN1_9BACI</name>
<dbReference type="Proteomes" id="UP001275436">
    <property type="component" value="Unassembled WGS sequence"/>
</dbReference>
<protein>
    <recommendedName>
        <fullName evidence="2">PIN like domain-containing protein</fullName>
    </recommendedName>
</protein>
<dbReference type="InterPro" id="IPR041578">
    <property type="entry name" value="PIN_8"/>
</dbReference>
<evidence type="ECO:0000259" key="2">
    <source>
        <dbReference type="Pfam" id="PF18476"/>
    </source>
</evidence>
<evidence type="ECO:0000256" key="1">
    <source>
        <dbReference type="SAM" id="Coils"/>
    </source>
</evidence>